<evidence type="ECO:0000256" key="7">
    <source>
        <dbReference type="PROSITE-ProRule" id="PRU00221"/>
    </source>
</evidence>
<dbReference type="InterPro" id="IPR015943">
    <property type="entry name" value="WD40/YVTN_repeat-like_dom_sf"/>
</dbReference>
<dbReference type="InParanoid" id="A0A1V9XVI8"/>
<dbReference type="STRING" id="418985.A0A1V9XVI8"/>
<evidence type="ECO:0000256" key="1">
    <source>
        <dbReference type="ARBA" id="ARBA00022574"/>
    </source>
</evidence>
<feature type="repeat" description="WD" evidence="7">
    <location>
        <begin position="57"/>
        <end position="98"/>
    </location>
</feature>
<dbReference type="PROSITE" id="PS50082">
    <property type="entry name" value="WD_REPEATS_2"/>
    <property type="match status" value="4"/>
</dbReference>
<gene>
    <name evidence="9" type="ORF">BIW11_07087</name>
</gene>
<dbReference type="PRINTS" id="PR00320">
    <property type="entry name" value="GPROTEINBRPT"/>
</dbReference>
<evidence type="ECO:0000256" key="6">
    <source>
        <dbReference type="ARBA" id="ARBA00040390"/>
    </source>
</evidence>
<dbReference type="Proteomes" id="UP000192247">
    <property type="component" value="Unassembled WGS sequence"/>
</dbReference>
<dbReference type="GO" id="GO:0032797">
    <property type="term" value="C:SMN complex"/>
    <property type="evidence" value="ECO:0007669"/>
    <property type="project" value="TreeGrafter"/>
</dbReference>
<name>A0A1V9XVI8_9ACAR</name>
<dbReference type="SUPFAM" id="SSF50978">
    <property type="entry name" value="WD40 repeat-like"/>
    <property type="match status" value="1"/>
</dbReference>
<dbReference type="InterPro" id="IPR020472">
    <property type="entry name" value="WD40_PAC1"/>
</dbReference>
<comment type="caution">
    <text evidence="9">The sequence shown here is derived from an EMBL/GenBank/DDBJ whole genome shotgun (WGS) entry which is preliminary data.</text>
</comment>
<feature type="compositionally biased region" description="Low complexity" evidence="8">
    <location>
        <begin position="382"/>
        <end position="402"/>
    </location>
</feature>
<feature type="repeat" description="WD" evidence="7">
    <location>
        <begin position="98"/>
        <end position="134"/>
    </location>
</feature>
<evidence type="ECO:0000256" key="2">
    <source>
        <dbReference type="ARBA" id="ARBA00022664"/>
    </source>
</evidence>
<dbReference type="PROSITE" id="PS50294">
    <property type="entry name" value="WD_REPEATS_REGION"/>
    <property type="match status" value="3"/>
</dbReference>
<dbReference type="PANTHER" id="PTHR19877">
    <property type="entry name" value="EUKARYOTIC TRANSLATION INITIATION FACTOR 3 SUBUNIT I"/>
    <property type="match status" value="1"/>
</dbReference>
<keyword evidence="10" id="KW-1185">Reference proteome</keyword>
<accession>A0A1V9XVI8</accession>
<proteinExistence type="inferred from homology"/>
<dbReference type="FunCoup" id="A0A1V9XVI8">
    <property type="interactions" value="1430"/>
</dbReference>
<keyword evidence="9" id="KW-0675">Receptor</keyword>
<protein>
    <recommendedName>
        <fullName evidence="6">Serine-threonine kinase receptor-associated protein</fullName>
    </recommendedName>
</protein>
<feature type="region of interest" description="Disordered" evidence="8">
    <location>
        <begin position="370"/>
        <end position="424"/>
    </location>
</feature>
<evidence type="ECO:0000256" key="5">
    <source>
        <dbReference type="ARBA" id="ARBA00038394"/>
    </source>
</evidence>
<evidence type="ECO:0000313" key="9">
    <source>
        <dbReference type="EMBL" id="OQR77451.1"/>
    </source>
</evidence>
<keyword evidence="4" id="KW-0508">mRNA splicing</keyword>
<dbReference type="SMART" id="SM00320">
    <property type="entry name" value="WD40"/>
    <property type="match status" value="6"/>
</dbReference>
<dbReference type="EMBL" id="MNPL01003511">
    <property type="protein sequence ID" value="OQR77451.1"/>
    <property type="molecule type" value="Genomic_DNA"/>
</dbReference>
<dbReference type="OrthoDB" id="200206at2759"/>
<evidence type="ECO:0000256" key="4">
    <source>
        <dbReference type="ARBA" id="ARBA00023187"/>
    </source>
</evidence>
<reference evidence="9 10" key="1">
    <citation type="journal article" date="2017" name="Gigascience">
        <title>Draft genome of the honey bee ectoparasitic mite, Tropilaelaps mercedesae, is shaped by the parasitic life history.</title>
        <authorList>
            <person name="Dong X."/>
            <person name="Armstrong S.D."/>
            <person name="Xia D."/>
            <person name="Makepeace B.L."/>
            <person name="Darby A.C."/>
            <person name="Kadowaki T."/>
        </authorList>
    </citation>
    <scope>NUCLEOTIDE SEQUENCE [LARGE SCALE GENOMIC DNA]</scope>
    <source>
        <strain evidence="9">Wuxi-XJTLU</strain>
    </source>
</reference>
<dbReference type="PANTHER" id="PTHR19877:SF13">
    <property type="entry name" value="SERINE-THREONINE KINASE RECEPTOR-ASSOCIATED PROTEIN"/>
    <property type="match status" value="1"/>
</dbReference>
<dbReference type="InterPro" id="IPR001680">
    <property type="entry name" value="WD40_rpt"/>
</dbReference>
<evidence type="ECO:0000256" key="8">
    <source>
        <dbReference type="SAM" id="MobiDB-lite"/>
    </source>
</evidence>
<keyword evidence="2" id="KW-0507">mRNA processing</keyword>
<evidence type="ECO:0000313" key="10">
    <source>
        <dbReference type="Proteomes" id="UP000192247"/>
    </source>
</evidence>
<dbReference type="Pfam" id="PF00400">
    <property type="entry name" value="WD40"/>
    <property type="match status" value="4"/>
</dbReference>
<dbReference type="GO" id="GO:0000387">
    <property type="term" value="P:spliceosomal snRNP assembly"/>
    <property type="evidence" value="ECO:0007669"/>
    <property type="project" value="TreeGrafter"/>
</dbReference>
<keyword evidence="1 7" id="KW-0853">WD repeat</keyword>
<evidence type="ECO:0000256" key="3">
    <source>
        <dbReference type="ARBA" id="ARBA00022737"/>
    </source>
</evidence>
<dbReference type="GO" id="GO:0016301">
    <property type="term" value="F:kinase activity"/>
    <property type="evidence" value="ECO:0007669"/>
    <property type="project" value="UniProtKB-KW"/>
</dbReference>
<dbReference type="InterPro" id="IPR036322">
    <property type="entry name" value="WD40_repeat_dom_sf"/>
</dbReference>
<sequence>MASSLRQVSLMCSGHTRPVVDLAFSQRSTGEVLLISACKDGRPMLRDGVTGDWIGTFEGHKGAVWSVCLDGVGKLAATGSADFTAKLWDTAEGTERLSLTHKHIVRAVEISPDGTYLTTGSADKKIRRFDISKGAGGDASTEPLQTLDGHTAAVKYVRLLPDGKRLLSVGDDRTVRVWDPEAGEGGGLIKTIELTMQPHSLEITPAGDRFVMALGNKVQVWSTDSFETIKELSLSCPIYAACLHRDGRFVACGGEDFRLYKMDLDTGAELESFRGHFGPIHCCAFSPDGQLYASGSEDGTVRLWQTVVGTTYGLWKFVEGSTATAPAQPIQAENSTASDGLATVSVATTQSVAMTATTYSIDARTTTNSISTETAKSEISEQHQSAQQQQQKEEPQPGAQQAGSGDSQNATNGVLQYKDEAMAS</sequence>
<dbReference type="AlphaFoldDB" id="A0A1V9XVI8"/>
<keyword evidence="9" id="KW-0418">Kinase</keyword>
<dbReference type="CDD" id="cd00200">
    <property type="entry name" value="WD40"/>
    <property type="match status" value="1"/>
</dbReference>
<organism evidence="9 10">
    <name type="scientific">Tropilaelaps mercedesae</name>
    <dbReference type="NCBI Taxonomy" id="418985"/>
    <lineage>
        <taxon>Eukaryota</taxon>
        <taxon>Metazoa</taxon>
        <taxon>Ecdysozoa</taxon>
        <taxon>Arthropoda</taxon>
        <taxon>Chelicerata</taxon>
        <taxon>Arachnida</taxon>
        <taxon>Acari</taxon>
        <taxon>Parasitiformes</taxon>
        <taxon>Mesostigmata</taxon>
        <taxon>Gamasina</taxon>
        <taxon>Dermanyssoidea</taxon>
        <taxon>Laelapidae</taxon>
        <taxon>Tropilaelaps</taxon>
    </lineage>
</organism>
<comment type="similarity">
    <text evidence="5">Belongs to the WD repeat STRAP family.</text>
</comment>
<keyword evidence="9" id="KW-0808">Transferase</keyword>
<dbReference type="Gene3D" id="2.130.10.10">
    <property type="entry name" value="YVTN repeat-like/Quinoprotein amine dehydrogenase"/>
    <property type="match status" value="2"/>
</dbReference>
<keyword evidence="3" id="KW-0677">Repeat</keyword>
<feature type="repeat" description="WD" evidence="7">
    <location>
        <begin position="147"/>
        <end position="179"/>
    </location>
</feature>
<feature type="repeat" description="WD" evidence="7">
    <location>
        <begin position="273"/>
        <end position="305"/>
    </location>
</feature>
<dbReference type="GO" id="GO:0003723">
    <property type="term" value="F:RNA binding"/>
    <property type="evidence" value="ECO:0007669"/>
    <property type="project" value="TreeGrafter"/>
</dbReference>
<feature type="compositionally biased region" description="Polar residues" evidence="8">
    <location>
        <begin position="403"/>
        <end position="414"/>
    </location>
</feature>